<dbReference type="EMBL" id="JABANM010037972">
    <property type="protein sequence ID" value="KAF4679438.1"/>
    <property type="molecule type" value="Genomic_DNA"/>
</dbReference>
<proteinExistence type="predicted"/>
<reference evidence="1 2" key="1">
    <citation type="submission" date="2020-04" db="EMBL/GenBank/DDBJ databases">
        <title>Perkinsus olseni comparative genomics.</title>
        <authorList>
            <person name="Bogema D.R."/>
        </authorList>
    </citation>
    <scope>NUCLEOTIDE SEQUENCE [LARGE SCALE GENOMIC DNA]</scope>
    <source>
        <strain evidence="1">ATCC PRA-205</strain>
    </source>
</reference>
<name>A0A7J6N6B8_PEROL</name>
<accession>A0A7J6N6B8</accession>
<evidence type="ECO:0000313" key="1">
    <source>
        <dbReference type="EMBL" id="KAF4679438.1"/>
    </source>
</evidence>
<dbReference type="Proteomes" id="UP000574390">
    <property type="component" value="Unassembled WGS sequence"/>
</dbReference>
<sequence>MTDSLINLQRLQWAGTESHAELEQELKKSRRRTMTVLDLTKVLAIPLNIADPASRCMPDPISPANLRILENILDNPNPTFGWFMCLALS</sequence>
<dbReference type="AlphaFoldDB" id="A0A7J6N6B8"/>
<gene>
    <name evidence="1" type="ORF">FOZ62_028011</name>
</gene>
<comment type="caution">
    <text evidence="1">The sequence shown here is derived from an EMBL/GenBank/DDBJ whole genome shotgun (WGS) entry which is preliminary data.</text>
</comment>
<protein>
    <submittedName>
        <fullName evidence="1">Uncharacterized protein</fullName>
    </submittedName>
</protein>
<organism evidence="1 2">
    <name type="scientific">Perkinsus olseni</name>
    <name type="common">Perkinsus atlanticus</name>
    <dbReference type="NCBI Taxonomy" id="32597"/>
    <lineage>
        <taxon>Eukaryota</taxon>
        <taxon>Sar</taxon>
        <taxon>Alveolata</taxon>
        <taxon>Perkinsozoa</taxon>
        <taxon>Perkinsea</taxon>
        <taxon>Perkinsida</taxon>
        <taxon>Perkinsidae</taxon>
        <taxon>Perkinsus</taxon>
    </lineage>
</organism>
<evidence type="ECO:0000313" key="2">
    <source>
        <dbReference type="Proteomes" id="UP000574390"/>
    </source>
</evidence>